<feature type="signal peptide" evidence="4">
    <location>
        <begin position="1"/>
        <end position="22"/>
    </location>
</feature>
<feature type="domain" description="Pectinesterase catalytic" evidence="5">
    <location>
        <begin position="71"/>
        <end position="336"/>
    </location>
</feature>
<evidence type="ECO:0000313" key="6">
    <source>
        <dbReference type="EMBL" id="AIF99289.1"/>
    </source>
</evidence>
<accession>A0A075NX94</accession>
<gene>
    <name evidence="6" type="ORF">EP13_11675</name>
</gene>
<dbReference type="InterPro" id="IPR012334">
    <property type="entry name" value="Pectin_lyas_fold"/>
</dbReference>
<dbReference type="SUPFAM" id="SSF51126">
    <property type="entry name" value="Pectin lyase-like"/>
    <property type="match status" value="1"/>
</dbReference>
<dbReference type="GeneID" id="78255560"/>
<dbReference type="eggNOG" id="COG4677">
    <property type="taxonomic scope" value="Bacteria"/>
</dbReference>
<dbReference type="RefSeq" id="WP_044057392.1">
    <property type="nucleotide sequence ID" value="NZ_CBCSKJ010000003.1"/>
</dbReference>
<protein>
    <recommendedName>
        <fullName evidence="5">Pectinesterase catalytic domain-containing protein</fullName>
    </recommendedName>
</protein>
<dbReference type="KEGG" id="aal:EP13_11675"/>
<dbReference type="PANTHER" id="PTHR31321">
    <property type="entry name" value="ACYL-COA THIOESTER HYDROLASE YBHC-RELATED"/>
    <property type="match status" value="1"/>
</dbReference>
<evidence type="ECO:0000256" key="3">
    <source>
        <dbReference type="ARBA" id="ARBA00023085"/>
    </source>
</evidence>
<feature type="chain" id="PRO_5011112018" description="Pectinesterase catalytic domain-containing protein" evidence="4">
    <location>
        <begin position="23"/>
        <end position="395"/>
    </location>
</feature>
<dbReference type="EMBL" id="CP008849">
    <property type="protein sequence ID" value="AIF99289.1"/>
    <property type="molecule type" value="Genomic_DNA"/>
</dbReference>
<dbReference type="PANTHER" id="PTHR31321:SF57">
    <property type="entry name" value="PECTINESTERASE 53-RELATED"/>
    <property type="match status" value="1"/>
</dbReference>
<evidence type="ECO:0000313" key="7">
    <source>
        <dbReference type="Proteomes" id="UP000056090"/>
    </source>
</evidence>
<keyword evidence="2" id="KW-0378">Hydrolase</keyword>
<dbReference type="Gene3D" id="2.160.20.10">
    <property type="entry name" value="Single-stranded right-handed beta-helix, Pectin lyase-like"/>
    <property type="match status" value="1"/>
</dbReference>
<dbReference type="AlphaFoldDB" id="A0A075NX94"/>
<dbReference type="InterPro" id="IPR000070">
    <property type="entry name" value="Pectinesterase_cat"/>
</dbReference>
<dbReference type="Proteomes" id="UP000056090">
    <property type="component" value="Chromosome"/>
</dbReference>
<name>A0A075NX94_9ALTE</name>
<comment type="similarity">
    <text evidence="1">Belongs to the pectinesterase family.</text>
</comment>
<proteinExistence type="inferred from homology"/>
<organism evidence="6 7">
    <name type="scientific">Alteromonas australica</name>
    <dbReference type="NCBI Taxonomy" id="589873"/>
    <lineage>
        <taxon>Bacteria</taxon>
        <taxon>Pseudomonadati</taxon>
        <taxon>Pseudomonadota</taxon>
        <taxon>Gammaproteobacteria</taxon>
        <taxon>Alteromonadales</taxon>
        <taxon>Alteromonadaceae</taxon>
        <taxon>Alteromonas/Salinimonas group</taxon>
        <taxon>Alteromonas</taxon>
    </lineage>
</organism>
<dbReference type="InterPro" id="IPR011050">
    <property type="entry name" value="Pectin_lyase_fold/virulence"/>
</dbReference>
<sequence length="395" mass="43493">MSFGVRWLLMVLTVLQVQSVLARESTATFPDNVTVIVSKSPLDTHLPQFRTVSEALKARSFLDPSLIANEKTAQKPGTPFVIFIRRGTYNERVVIDDHNIKLIGEQKESTIISYGRYAGQRVDTPEQAKIKKNWGTGRTATVEINGSAITLTNLTVNNTFDFLSNEQLADDDTNKVRGTQAVALKTGLGADKIFLNNVALWGYQDTLYLNGDRAYIKGGMVAGNIDFIFGEGTAVFDGVTLLSRQRGKEVNEGYAGYITAPSTLISRPFGFVFIGCTLAREKGVPQKTVALGRPWHPTTTFADGRYANPYAVGNSTFIRCNMDSHIAKHPWTSMSGTQKDGSKRAFSPLTEARFSEYGSLGPGAERSAQGHTVLNEKEASFYSIEAILREWKPKE</sequence>
<dbReference type="GO" id="GO:0042545">
    <property type="term" value="P:cell wall modification"/>
    <property type="evidence" value="ECO:0007669"/>
    <property type="project" value="InterPro"/>
</dbReference>
<dbReference type="GO" id="GO:0030599">
    <property type="term" value="F:pectinesterase activity"/>
    <property type="evidence" value="ECO:0007669"/>
    <property type="project" value="InterPro"/>
</dbReference>
<dbReference type="GO" id="GO:0009279">
    <property type="term" value="C:cell outer membrane"/>
    <property type="evidence" value="ECO:0007669"/>
    <property type="project" value="TreeGrafter"/>
</dbReference>
<keyword evidence="7" id="KW-1185">Reference proteome</keyword>
<evidence type="ECO:0000256" key="4">
    <source>
        <dbReference type="SAM" id="SignalP"/>
    </source>
</evidence>
<dbReference type="Pfam" id="PF01095">
    <property type="entry name" value="Pectinesterase"/>
    <property type="match status" value="1"/>
</dbReference>
<keyword evidence="4" id="KW-0732">Signal</keyword>
<evidence type="ECO:0000259" key="5">
    <source>
        <dbReference type="Pfam" id="PF01095"/>
    </source>
</evidence>
<evidence type="ECO:0000256" key="1">
    <source>
        <dbReference type="ARBA" id="ARBA00008891"/>
    </source>
</evidence>
<evidence type="ECO:0000256" key="2">
    <source>
        <dbReference type="ARBA" id="ARBA00022801"/>
    </source>
</evidence>
<reference evidence="6 7" key="1">
    <citation type="submission" date="2014-06" db="EMBL/GenBank/DDBJ databases">
        <title>Genomes of Alteromonas australica, a world apart.</title>
        <authorList>
            <person name="Gonzaga A."/>
            <person name="Lopez-Perez M."/>
            <person name="Rodriguez-Valera F."/>
        </authorList>
    </citation>
    <scope>NUCLEOTIDE SEQUENCE [LARGE SCALE GENOMIC DNA]</scope>
    <source>
        <strain evidence="6 7">H 17</strain>
    </source>
</reference>
<keyword evidence="3" id="KW-0063">Aspartyl esterase</keyword>